<name>A0A1H9V7K0_9CORY</name>
<gene>
    <name evidence="1" type="ORF">SAMN05661109_02121</name>
</gene>
<dbReference type="InterPro" id="IPR005152">
    <property type="entry name" value="Lipase_secreted"/>
</dbReference>
<dbReference type="Gene3D" id="3.40.50.1820">
    <property type="entry name" value="alpha/beta hydrolase"/>
    <property type="match status" value="2"/>
</dbReference>
<reference evidence="2" key="1">
    <citation type="submission" date="2016-10" db="EMBL/GenBank/DDBJ databases">
        <authorList>
            <person name="Varghese N."/>
            <person name="Submissions S."/>
        </authorList>
    </citation>
    <scope>NUCLEOTIDE SEQUENCE [LARGE SCALE GENOMIC DNA]</scope>
    <source>
        <strain evidence="2">DSM 20524</strain>
    </source>
</reference>
<keyword evidence="2" id="KW-1185">Reference proteome</keyword>
<dbReference type="EMBL" id="FOGQ01000010">
    <property type="protein sequence ID" value="SES17685.1"/>
    <property type="molecule type" value="Genomic_DNA"/>
</dbReference>
<evidence type="ECO:0000313" key="2">
    <source>
        <dbReference type="Proteomes" id="UP000198929"/>
    </source>
</evidence>
<accession>A0A1H9V7K0</accession>
<dbReference type="Pfam" id="PF03583">
    <property type="entry name" value="LIP"/>
    <property type="match status" value="1"/>
</dbReference>
<dbReference type="STRING" id="1121357.SAMN05661109_02121"/>
<dbReference type="SUPFAM" id="SSF53474">
    <property type="entry name" value="alpha/beta-Hydrolases"/>
    <property type="match status" value="1"/>
</dbReference>
<dbReference type="Proteomes" id="UP000198929">
    <property type="component" value="Unassembled WGS sequence"/>
</dbReference>
<proteinExistence type="predicted"/>
<protein>
    <submittedName>
        <fullName evidence="1">Pimeloyl-ACP methyl ester carboxylesterase</fullName>
    </submittedName>
</protein>
<evidence type="ECO:0000313" key="1">
    <source>
        <dbReference type="EMBL" id="SES17685.1"/>
    </source>
</evidence>
<sequence>MLSSLSGSSVNVNYEAPFVDMLTDAGYRVVVTDYIGPAQGTVHSYLNRTEQAHAVLDAARAVLDDDTPVAIFGYSQGGGAAAAAAELHDDYAPELNLVGTFAGAPPADLVAVLEQGNPYSLTAVAGFAALGFAGGNDEFAAALQDHLTPAGLTALTNLAESCVIDASLSARDTKFEDYTVGNKSLGHFAAEDPRIRRALGANRLGNEPVESPILIVTTDGDNLVPAEQVRQLARDYCALGGPDAPVELREVTGNWKLSSQSGLIHAVPLVMESAGVIEWLDARFAGEELNGTCGIVPTPAPTKAAR</sequence>
<dbReference type="InterPro" id="IPR029058">
    <property type="entry name" value="AB_hydrolase_fold"/>
</dbReference>
<dbReference type="PANTHER" id="PTHR34853:SF1">
    <property type="entry name" value="LIPASE 5"/>
    <property type="match status" value="1"/>
</dbReference>
<dbReference type="GO" id="GO:0004806">
    <property type="term" value="F:triacylglycerol lipase activity"/>
    <property type="evidence" value="ECO:0007669"/>
    <property type="project" value="InterPro"/>
</dbReference>
<organism evidence="1 2">
    <name type="scientific">Corynebacterium cystitidis DSM 20524</name>
    <dbReference type="NCBI Taxonomy" id="1121357"/>
    <lineage>
        <taxon>Bacteria</taxon>
        <taxon>Bacillati</taxon>
        <taxon>Actinomycetota</taxon>
        <taxon>Actinomycetes</taxon>
        <taxon>Mycobacteriales</taxon>
        <taxon>Corynebacteriaceae</taxon>
        <taxon>Corynebacterium</taxon>
    </lineage>
</organism>
<dbReference type="GO" id="GO:0016042">
    <property type="term" value="P:lipid catabolic process"/>
    <property type="evidence" value="ECO:0007669"/>
    <property type="project" value="InterPro"/>
</dbReference>
<dbReference type="PANTHER" id="PTHR34853">
    <property type="match status" value="1"/>
</dbReference>
<dbReference type="AlphaFoldDB" id="A0A1H9V7K0"/>